<dbReference type="STRING" id="1073089.A0A1L9RBE2"/>
<dbReference type="Proteomes" id="UP000184383">
    <property type="component" value="Unassembled WGS sequence"/>
</dbReference>
<protein>
    <recommendedName>
        <fullName evidence="1">Heterokaryon incompatibility domain-containing protein</fullName>
    </recommendedName>
</protein>
<evidence type="ECO:0000313" key="2">
    <source>
        <dbReference type="EMBL" id="OJJ32241.1"/>
    </source>
</evidence>
<sequence>MRPGLSARQIRLMTLNPGKWDDPINFQLQPAFLDQNTPYKALSYVWGSSKNLQKVTSDGHTTKITVNLRNALRRLRREDEQIVLWVDAVCINQWNVGERNQQVAMMRDIYAQCEEVVVFLGESWNPLFRCKTSYRTTEFYFDNRDRERMGDFQHRRWECKKQRGDMPSEVDVFCLLRLMAEAVSDPDVHPWFHETMQSGAESQYWQYLFEILRLMMQAKWWSRVWVVQEIVVPDQASICYGSAVAPWNMLVQATSFYTQDRQTQSASMPHEYRCVLDDYSRKIMEIHSMRESWRTGEKPSLVVLLKQFSARVSSEECDKVYALLGLATEETRISPDYSLSLPQVFQNIVLADIGHRKSLSILVGDLSRKERDDIPSWVPDWTTASNDLVSRRVKCIRCYGATLESSITTLRVSEGALDSLYSELCEVISHKNSLSQMRELESRFLPAIKQHYMTTSESCFPFFETGDGQVSTLGSYVDTVIAVGNPSFSAADLTNSVHEWMFLHERYASLAENRLYDNQTAGELFYSQAPRTKPFYGTPLFKLIGDCYAHGAMDGRAPGISIPHPFEPSSTYRWVNPASKILLYNWISKYTKETLQRATLSWIEFVQQSEAELKKRRRHPISGDIAKLNDMWQRAISDGLIHDDERREYEAFRRFPESTTEPLEANLIDKARGSYEELVSLNRDLLFAQGCMKDAKYRLRLKLQLMGFYTLV</sequence>
<reference evidence="3" key="1">
    <citation type="journal article" date="2017" name="Genome Biol.">
        <title>Comparative genomics reveals high biological diversity and specific adaptations in the industrially and medically important fungal genus Aspergillus.</title>
        <authorList>
            <person name="de Vries R.P."/>
            <person name="Riley R."/>
            <person name="Wiebenga A."/>
            <person name="Aguilar-Osorio G."/>
            <person name="Amillis S."/>
            <person name="Uchima C.A."/>
            <person name="Anderluh G."/>
            <person name="Asadollahi M."/>
            <person name="Askin M."/>
            <person name="Barry K."/>
            <person name="Battaglia E."/>
            <person name="Bayram O."/>
            <person name="Benocci T."/>
            <person name="Braus-Stromeyer S.A."/>
            <person name="Caldana C."/>
            <person name="Canovas D."/>
            <person name="Cerqueira G.C."/>
            <person name="Chen F."/>
            <person name="Chen W."/>
            <person name="Choi C."/>
            <person name="Clum A."/>
            <person name="Dos Santos R.A."/>
            <person name="Damasio A.R."/>
            <person name="Diallinas G."/>
            <person name="Emri T."/>
            <person name="Fekete E."/>
            <person name="Flipphi M."/>
            <person name="Freyberg S."/>
            <person name="Gallo A."/>
            <person name="Gournas C."/>
            <person name="Habgood R."/>
            <person name="Hainaut M."/>
            <person name="Harispe M.L."/>
            <person name="Henrissat B."/>
            <person name="Hilden K.S."/>
            <person name="Hope R."/>
            <person name="Hossain A."/>
            <person name="Karabika E."/>
            <person name="Karaffa L."/>
            <person name="Karanyi Z."/>
            <person name="Krasevec N."/>
            <person name="Kuo A."/>
            <person name="Kusch H."/>
            <person name="LaButti K."/>
            <person name="Lagendijk E.L."/>
            <person name="Lapidus A."/>
            <person name="Levasseur A."/>
            <person name="Lindquist E."/>
            <person name="Lipzen A."/>
            <person name="Logrieco A.F."/>
            <person name="MacCabe A."/>
            <person name="Maekelae M.R."/>
            <person name="Malavazi I."/>
            <person name="Melin P."/>
            <person name="Meyer V."/>
            <person name="Mielnichuk N."/>
            <person name="Miskei M."/>
            <person name="Molnar A.P."/>
            <person name="Mule G."/>
            <person name="Ngan C.Y."/>
            <person name="Orejas M."/>
            <person name="Orosz E."/>
            <person name="Ouedraogo J.P."/>
            <person name="Overkamp K.M."/>
            <person name="Park H.-S."/>
            <person name="Perrone G."/>
            <person name="Piumi F."/>
            <person name="Punt P.J."/>
            <person name="Ram A.F."/>
            <person name="Ramon A."/>
            <person name="Rauscher S."/>
            <person name="Record E."/>
            <person name="Riano-Pachon D.M."/>
            <person name="Robert V."/>
            <person name="Roehrig J."/>
            <person name="Ruller R."/>
            <person name="Salamov A."/>
            <person name="Salih N.S."/>
            <person name="Samson R.A."/>
            <person name="Sandor E."/>
            <person name="Sanguinetti M."/>
            <person name="Schuetze T."/>
            <person name="Sepcic K."/>
            <person name="Shelest E."/>
            <person name="Sherlock G."/>
            <person name="Sophianopoulou V."/>
            <person name="Squina F.M."/>
            <person name="Sun H."/>
            <person name="Susca A."/>
            <person name="Todd R.B."/>
            <person name="Tsang A."/>
            <person name="Unkles S.E."/>
            <person name="van de Wiele N."/>
            <person name="van Rossen-Uffink D."/>
            <person name="Oliveira J.V."/>
            <person name="Vesth T.C."/>
            <person name="Visser J."/>
            <person name="Yu J.-H."/>
            <person name="Zhou M."/>
            <person name="Andersen M.R."/>
            <person name="Archer D.B."/>
            <person name="Baker S.E."/>
            <person name="Benoit I."/>
            <person name="Brakhage A.A."/>
            <person name="Braus G.H."/>
            <person name="Fischer R."/>
            <person name="Frisvad J.C."/>
            <person name="Goldman G.H."/>
            <person name="Houbraken J."/>
            <person name="Oakley B."/>
            <person name="Pocsi I."/>
            <person name="Scazzocchio C."/>
            <person name="Seiboth B."/>
            <person name="vanKuyk P.A."/>
            <person name="Wortman J."/>
            <person name="Dyer P.S."/>
            <person name="Grigoriev I.V."/>
        </authorList>
    </citation>
    <scope>NUCLEOTIDE SEQUENCE [LARGE SCALE GENOMIC DNA]</scope>
    <source>
        <strain evidence="3">DTO 134E9</strain>
    </source>
</reference>
<dbReference type="InterPro" id="IPR010730">
    <property type="entry name" value="HET"/>
</dbReference>
<dbReference type="OrthoDB" id="2157530at2759"/>
<name>A0A1L9RBE2_ASPWE</name>
<dbReference type="Pfam" id="PF06985">
    <property type="entry name" value="HET"/>
    <property type="match status" value="1"/>
</dbReference>
<dbReference type="EMBL" id="KV878215">
    <property type="protein sequence ID" value="OJJ32241.1"/>
    <property type="molecule type" value="Genomic_DNA"/>
</dbReference>
<gene>
    <name evidence="2" type="ORF">ASPWEDRAFT_31168</name>
</gene>
<dbReference type="PANTHER" id="PTHR24148">
    <property type="entry name" value="ANKYRIN REPEAT DOMAIN-CONTAINING PROTEIN 39 HOMOLOG-RELATED"/>
    <property type="match status" value="1"/>
</dbReference>
<feature type="domain" description="Heterokaryon incompatibility" evidence="1">
    <location>
        <begin position="39"/>
        <end position="229"/>
    </location>
</feature>
<accession>A0A1L9RBE2</accession>
<dbReference type="RefSeq" id="XP_040685918.1">
    <property type="nucleotide sequence ID" value="XM_040833509.1"/>
</dbReference>
<proteinExistence type="predicted"/>
<dbReference type="PANTHER" id="PTHR24148:SF64">
    <property type="entry name" value="HETEROKARYON INCOMPATIBILITY DOMAIN-CONTAINING PROTEIN"/>
    <property type="match status" value="1"/>
</dbReference>
<dbReference type="InterPro" id="IPR052895">
    <property type="entry name" value="HetReg/Transcr_Mod"/>
</dbReference>
<keyword evidence="3" id="KW-1185">Reference proteome</keyword>
<organism evidence="2 3">
    <name type="scientific">Aspergillus wentii DTO 134E9</name>
    <dbReference type="NCBI Taxonomy" id="1073089"/>
    <lineage>
        <taxon>Eukaryota</taxon>
        <taxon>Fungi</taxon>
        <taxon>Dikarya</taxon>
        <taxon>Ascomycota</taxon>
        <taxon>Pezizomycotina</taxon>
        <taxon>Eurotiomycetes</taxon>
        <taxon>Eurotiomycetidae</taxon>
        <taxon>Eurotiales</taxon>
        <taxon>Aspergillaceae</taxon>
        <taxon>Aspergillus</taxon>
        <taxon>Aspergillus subgen. Cremei</taxon>
    </lineage>
</organism>
<evidence type="ECO:0000313" key="3">
    <source>
        <dbReference type="Proteomes" id="UP000184383"/>
    </source>
</evidence>
<evidence type="ECO:0000259" key="1">
    <source>
        <dbReference type="Pfam" id="PF06985"/>
    </source>
</evidence>
<dbReference type="GeneID" id="63749357"/>
<dbReference type="VEuPathDB" id="FungiDB:ASPWEDRAFT_31168"/>
<dbReference type="AlphaFoldDB" id="A0A1L9RBE2"/>